<dbReference type="GO" id="GO:0038187">
    <property type="term" value="F:pattern recognition receptor activity"/>
    <property type="evidence" value="ECO:0000318"/>
    <property type="project" value="GO_Central"/>
</dbReference>
<name>H2XMK3_CIOIN</name>
<dbReference type="Pfam" id="PF00059">
    <property type="entry name" value="Lectin_C"/>
    <property type="match status" value="1"/>
</dbReference>
<reference evidence="5" key="3">
    <citation type="submission" date="2025-08" db="UniProtKB">
        <authorList>
            <consortium name="Ensembl"/>
        </authorList>
    </citation>
    <scope>IDENTIFICATION</scope>
</reference>
<feature type="domain" description="C-type lectin" evidence="4">
    <location>
        <begin position="25"/>
        <end position="142"/>
    </location>
</feature>
<accession>A0A1W2WLI4</accession>
<dbReference type="GO" id="GO:0009897">
    <property type="term" value="C:external side of plasma membrane"/>
    <property type="evidence" value="ECO:0000318"/>
    <property type="project" value="GO_Central"/>
</dbReference>
<keyword evidence="3" id="KW-0732">Signal</keyword>
<dbReference type="KEGG" id="cin:100182624"/>
<dbReference type="HOGENOM" id="CLU_1146854_0_0_1"/>
<dbReference type="GeneID" id="100182624"/>
<dbReference type="InterPro" id="IPR001304">
    <property type="entry name" value="C-type_lectin-like"/>
</dbReference>
<dbReference type="GeneTree" id="ENSGT00390000007072"/>
<feature type="compositionally biased region" description="Polar residues" evidence="2">
    <location>
        <begin position="91"/>
        <end position="114"/>
    </location>
</feature>
<accession>H2XMK3</accession>
<dbReference type="InterPro" id="IPR016186">
    <property type="entry name" value="C-type_lectin-like/link_sf"/>
</dbReference>
<dbReference type="InParanoid" id="H2XMK3"/>
<dbReference type="PROSITE" id="PS00615">
    <property type="entry name" value="C_TYPE_LECTIN_1"/>
    <property type="match status" value="1"/>
</dbReference>
<protein>
    <submittedName>
        <fullName evidence="5">C-type lectin domain family 4 member E-like</fullName>
    </submittedName>
</protein>
<dbReference type="RefSeq" id="XP_002129690.2">
    <property type="nucleotide sequence ID" value="XM_002129654.3"/>
</dbReference>
<evidence type="ECO:0000259" key="4">
    <source>
        <dbReference type="PROSITE" id="PS50041"/>
    </source>
</evidence>
<dbReference type="PANTHER" id="PTHR22803">
    <property type="entry name" value="MANNOSE, PHOSPHOLIPASE, LECTIN RECEPTOR RELATED"/>
    <property type="match status" value="1"/>
</dbReference>
<dbReference type="InterPro" id="IPR050111">
    <property type="entry name" value="C-type_lectin/snaclec_domain"/>
</dbReference>
<gene>
    <name evidence="5" type="primary">LOC100182624</name>
</gene>
<dbReference type="EMBL" id="EAAA01001004">
    <property type="status" value="NOT_ANNOTATED_CDS"/>
    <property type="molecule type" value="Genomic_DNA"/>
</dbReference>
<keyword evidence="1" id="KW-1015">Disulfide bond</keyword>
<dbReference type="Ensembl" id="ENSCINT00000036881.1">
    <property type="protein sequence ID" value="ENSCINP00000030886.1"/>
    <property type="gene ID" value="ENSCING00000020987.1"/>
</dbReference>
<feature type="region of interest" description="Disordered" evidence="2">
    <location>
        <begin position="91"/>
        <end position="118"/>
    </location>
</feature>
<dbReference type="PROSITE" id="PS50041">
    <property type="entry name" value="C_TYPE_LECTIN_2"/>
    <property type="match status" value="1"/>
</dbReference>
<organism evidence="5 6">
    <name type="scientific">Ciona intestinalis</name>
    <name type="common">Transparent sea squirt</name>
    <name type="synonym">Ascidia intestinalis</name>
    <dbReference type="NCBI Taxonomy" id="7719"/>
    <lineage>
        <taxon>Eukaryota</taxon>
        <taxon>Metazoa</taxon>
        <taxon>Chordata</taxon>
        <taxon>Tunicata</taxon>
        <taxon>Ascidiacea</taxon>
        <taxon>Phlebobranchia</taxon>
        <taxon>Cionidae</taxon>
        <taxon>Ciona</taxon>
    </lineage>
</organism>
<dbReference type="CDD" id="cd00037">
    <property type="entry name" value="CLECT"/>
    <property type="match status" value="1"/>
</dbReference>
<dbReference type="GO" id="GO:0030246">
    <property type="term" value="F:carbohydrate binding"/>
    <property type="evidence" value="ECO:0000318"/>
    <property type="project" value="GO_Central"/>
</dbReference>
<dbReference type="Gene3D" id="3.10.100.10">
    <property type="entry name" value="Mannose-Binding Protein A, subunit A"/>
    <property type="match status" value="1"/>
</dbReference>
<dbReference type="Proteomes" id="UP000008144">
    <property type="component" value="Chromosome 12"/>
</dbReference>
<dbReference type="GO" id="GO:0006955">
    <property type="term" value="P:immune response"/>
    <property type="evidence" value="ECO:0000318"/>
    <property type="project" value="GO_Central"/>
</dbReference>
<dbReference type="InterPro" id="IPR016187">
    <property type="entry name" value="CTDL_fold"/>
</dbReference>
<dbReference type="AlphaFoldDB" id="H2XMK3"/>
<reference evidence="6" key="1">
    <citation type="journal article" date="2002" name="Science">
        <title>The draft genome of Ciona intestinalis: insights into chordate and vertebrate origins.</title>
        <authorList>
            <person name="Dehal P."/>
            <person name="Satou Y."/>
            <person name="Campbell R.K."/>
            <person name="Chapman J."/>
            <person name="Degnan B."/>
            <person name="De Tomaso A."/>
            <person name="Davidson B."/>
            <person name="Di Gregorio A."/>
            <person name="Gelpke M."/>
            <person name="Goodstein D.M."/>
            <person name="Harafuji N."/>
            <person name="Hastings K.E."/>
            <person name="Ho I."/>
            <person name="Hotta K."/>
            <person name="Huang W."/>
            <person name="Kawashima T."/>
            <person name="Lemaire P."/>
            <person name="Martinez D."/>
            <person name="Meinertzhagen I.A."/>
            <person name="Necula S."/>
            <person name="Nonaka M."/>
            <person name="Putnam N."/>
            <person name="Rash S."/>
            <person name="Saiga H."/>
            <person name="Satake M."/>
            <person name="Terry A."/>
            <person name="Yamada L."/>
            <person name="Wang H.G."/>
            <person name="Awazu S."/>
            <person name="Azumi K."/>
            <person name="Boore J."/>
            <person name="Branno M."/>
            <person name="Chin-Bow S."/>
            <person name="DeSantis R."/>
            <person name="Doyle S."/>
            <person name="Francino P."/>
            <person name="Keys D.N."/>
            <person name="Haga S."/>
            <person name="Hayashi H."/>
            <person name="Hino K."/>
            <person name="Imai K.S."/>
            <person name="Inaba K."/>
            <person name="Kano S."/>
            <person name="Kobayashi K."/>
            <person name="Kobayashi M."/>
            <person name="Lee B.I."/>
            <person name="Makabe K.W."/>
            <person name="Manohar C."/>
            <person name="Matassi G."/>
            <person name="Medina M."/>
            <person name="Mochizuki Y."/>
            <person name="Mount S."/>
            <person name="Morishita T."/>
            <person name="Miura S."/>
            <person name="Nakayama A."/>
            <person name="Nishizaka S."/>
            <person name="Nomoto H."/>
            <person name="Ohta F."/>
            <person name="Oishi K."/>
            <person name="Rigoutsos I."/>
            <person name="Sano M."/>
            <person name="Sasaki A."/>
            <person name="Sasakura Y."/>
            <person name="Shoguchi E."/>
            <person name="Shin-i T."/>
            <person name="Spagnuolo A."/>
            <person name="Stainier D."/>
            <person name="Suzuki M.M."/>
            <person name="Tassy O."/>
            <person name="Takatori N."/>
            <person name="Tokuoka M."/>
            <person name="Yagi K."/>
            <person name="Yoshizaki F."/>
            <person name="Wada S."/>
            <person name="Zhang C."/>
            <person name="Hyatt P.D."/>
            <person name="Larimer F."/>
            <person name="Detter C."/>
            <person name="Doggett N."/>
            <person name="Glavina T."/>
            <person name="Hawkins T."/>
            <person name="Richardson P."/>
            <person name="Lucas S."/>
            <person name="Kohara Y."/>
            <person name="Levine M."/>
            <person name="Satoh N."/>
            <person name="Rokhsar D.S."/>
        </authorList>
    </citation>
    <scope>NUCLEOTIDE SEQUENCE [LARGE SCALE GENOMIC DNA]</scope>
</reference>
<sequence length="242" mass="27304">MKLFAFCCILSCLSIAVGQITWHQLGTSEYYIHDGTAVNHSAAVNACASMNATLARVKTTQVQQFLVQNKKKRTSYYIGLERINPTQTGFQWNDGTSVTSGETQWSGTGSNPDNSGGRENCVQLSKQWNDISCGTTMKYICERHADIIANGSSVKVVSSTYNSYTMLDVMYKMCFDTAPYKVEASVRMLHESLPYRFNVIPTVVQPHFFRIKLERVDIYSGWSPSEIKISWKAYFNTTVQIY</sequence>
<evidence type="ECO:0000313" key="5">
    <source>
        <dbReference type="Ensembl" id="ENSCINP00000030886.1"/>
    </source>
</evidence>
<feature type="chain" id="PRO_5030172489" evidence="3">
    <location>
        <begin position="19"/>
        <end position="242"/>
    </location>
</feature>
<evidence type="ECO:0000256" key="1">
    <source>
        <dbReference type="ARBA" id="ARBA00023157"/>
    </source>
</evidence>
<evidence type="ECO:0000313" key="6">
    <source>
        <dbReference type="Proteomes" id="UP000008144"/>
    </source>
</evidence>
<evidence type="ECO:0000256" key="3">
    <source>
        <dbReference type="SAM" id="SignalP"/>
    </source>
</evidence>
<dbReference type="InterPro" id="IPR018378">
    <property type="entry name" value="C-type_lectin_CS"/>
</dbReference>
<feature type="signal peptide" evidence="3">
    <location>
        <begin position="1"/>
        <end position="18"/>
    </location>
</feature>
<dbReference type="SMART" id="SM00034">
    <property type="entry name" value="CLECT"/>
    <property type="match status" value="1"/>
</dbReference>
<reference evidence="5" key="2">
    <citation type="journal article" date="2008" name="Genome Biol.">
        <title>Improved genome assembly and evidence-based global gene model set for the chordate Ciona intestinalis: new insight into intron and operon populations.</title>
        <authorList>
            <person name="Satou Y."/>
            <person name="Mineta K."/>
            <person name="Ogasawara M."/>
            <person name="Sasakura Y."/>
            <person name="Shoguchi E."/>
            <person name="Ueno K."/>
            <person name="Yamada L."/>
            <person name="Matsumoto J."/>
            <person name="Wasserscheid J."/>
            <person name="Dewar K."/>
            <person name="Wiley G.B."/>
            <person name="Macmil S.L."/>
            <person name="Roe B.A."/>
            <person name="Zeller R.W."/>
            <person name="Hastings K.E."/>
            <person name="Lemaire P."/>
            <person name="Lindquist E."/>
            <person name="Endo T."/>
            <person name="Hotta K."/>
            <person name="Inaba K."/>
        </authorList>
    </citation>
    <scope>NUCLEOTIDE SEQUENCE [LARGE SCALE GENOMIC DNA]</scope>
    <source>
        <strain evidence="5">wild type</strain>
    </source>
</reference>
<evidence type="ECO:0000256" key="2">
    <source>
        <dbReference type="SAM" id="MobiDB-lite"/>
    </source>
</evidence>
<proteinExistence type="predicted"/>
<keyword evidence="6" id="KW-1185">Reference proteome</keyword>
<reference evidence="5" key="4">
    <citation type="submission" date="2025-09" db="UniProtKB">
        <authorList>
            <consortium name="Ensembl"/>
        </authorList>
    </citation>
    <scope>IDENTIFICATION</scope>
</reference>
<dbReference type="SUPFAM" id="SSF56436">
    <property type="entry name" value="C-type lectin-like"/>
    <property type="match status" value="1"/>
</dbReference>